<dbReference type="InterPro" id="IPR051603">
    <property type="entry name" value="Zinc-ADH_QOR/CCCR"/>
</dbReference>
<dbReference type="STRING" id="391937.NA2_10243"/>
<evidence type="ECO:0000313" key="9">
    <source>
        <dbReference type="Proteomes" id="UP000006786"/>
    </source>
</evidence>
<evidence type="ECO:0000259" key="7">
    <source>
        <dbReference type="SMART" id="SM00829"/>
    </source>
</evidence>
<proteinExistence type="predicted"/>
<dbReference type="Gene3D" id="3.90.180.10">
    <property type="entry name" value="Medium-chain alcohol dehydrogenases, catalytic domain"/>
    <property type="match status" value="1"/>
</dbReference>
<dbReference type="PANTHER" id="PTHR44154:SF1">
    <property type="entry name" value="QUINONE OXIDOREDUCTASE"/>
    <property type="match status" value="1"/>
</dbReference>
<dbReference type="InterPro" id="IPR036291">
    <property type="entry name" value="NAD(P)-bd_dom_sf"/>
</dbReference>
<dbReference type="SUPFAM" id="SSF50129">
    <property type="entry name" value="GroES-like"/>
    <property type="match status" value="1"/>
</dbReference>
<dbReference type="RefSeq" id="WP_008596680.1">
    <property type="nucleotide sequence ID" value="NZ_AMRM01000010.1"/>
</dbReference>
<evidence type="ECO:0000256" key="5">
    <source>
        <dbReference type="ARBA" id="ARBA00022884"/>
    </source>
</evidence>
<dbReference type="GO" id="GO:0008270">
    <property type="term" value="F:zinc ion binding"/>
    <property type="evidence" value="ECO:0007669"/>
    <property type="project" value="InterPro"/>
</dbReference>
<dbReference type="InterPro" id="IPR013149">
    <property type="entry name" value="ADH-like_C"/>
</dbReference>
<dbReference type="OrthoDB" id="9788224at2"/>
<dbReference type="Pfam" id="PF08240">
    <property type="entry name" value="ADH_N"/>
    <property type="match status" value="1"/>
</dbReference>
<organism evidence="8 9">
    <name type="scientific">Nitratireductor pacificus pht-3B</name>
    <dbReference type="NCBI Taxonomy" id="391937"/>
    <lineage>
        <taxon>Bacteria</taxon>
        <taxon>Pseudomonadati</taxon>
        <taxon>Pseudomonadota</taxon>
        <taxon>Alphaproteobacteria</taxon>
        <taxon>Hyphomicrobiales</taxon>
        <taxon>Phyllobacteriaceae</taxon>
        <taxon>Nitratireductor</taxon>
    </lineage>
</organism>
<name>K2MNI2_9HYPH</name>
<protein>
    <submittedName>
        <fullName evidence="8">Zinc-binding dehydrogenase</fullName>
    </submittedName>
</protein>
<comment type="caution">
    <text evidence="8">The sequence shown here is derived from an EMBL/GenBank/DDBJ whole genome shotgun (WGS) entry which is preliminary data.</text>
</comment>
<dbReference type="Pfam" id="PF00107">
    <property type="entry name" value="ADH_zinc_N"/>
    <property type="match status" value="1"/>
</dbReference>
<comment type="subunit">
    <text evidence="2">Homotetramer.</text>
</comment>
<keyword evidence="9" id="KW-1185">Reference proteome</keyword>
<evidence type="ECO:0000256" key="6">
    <source>
        <dbReference type="ARBA" id="ARBA00022990"/>
    </source>
</evidence>
<dbReference type="InterPro" id="IPR013154">
    <property type="entry name" value="ADH-like_N"/>
</dbReference>
<dbReference type="GO" id="GO:0016491">
    <property type="term" value="F:oxidoreductase activity"/>
    <property type="evidence" value="ECO:0007669"/>
    <property type="project" value="InterPro"/>
</dbReference>
<sequence>MRAIQFTAHGPIENLHEADVPMPEITPTQCLLKVKAVSLNGFDPMVMRGIPGLRTPLPMIPGADISAEIVELGAAVDGGRFALHQRVGVEPSNDQGMMGETLRGGLCEFIAVEANQLVPVPDAVDDLAAACLPTAYATAHRMLFTRGRIESGEKVLILGASGGVGTCCIQLAKMAGCKVIAVTSSADKGEKLRAIGADHVIDTSTTHYVDYVVETFGKPRTRGVSGGVDVCVNYSGGTHWAESFKTVRRGGRILTCGATGGYDPKTDIRYIWSFEHTIIGSNGWEREDHVRMLELIATGRLEPVIDRVIPMNGIRQAMHDLQDRRIIGKVVLEVG</sequence>
<dbReference type="Proteomes" id="UP000006786">
    <property type="component" value="Unassembled WGS sequence"/>
</dbReference>
<keyword evidence="3" id="KW-0963">Cytoplasm</keyword>
<dbReference type="SMART" id="SM00829">
    <property type="entry name" value="PKS_ER"/>
    <property type="match status" value="1"/>
</dbReference>
<dbReference type="SUPFAM" id="SSF51735">
    <property type="entry name" value="NAD(P)-binding Rossmann-fold domains"/>
    <property type="match status" value="1"/>
</dbReference>
<gene>
    <name evidence="8" type="ORF">NA2_10243</name>
</gene>
<keyword evidence="6" id="KW-0007">Acetylation</keyword>
<dbReference type="eggNOG" id="COG0604">
    <property type="taxonomic scope" value="Bacteria"/>
</dbReference>
<evidence type="ECO:0000256" key="2">
    <source>
        <dbReference type="ARBA" id="ARBA00011881"/>
    </source>
</evidence>
<keyword evidence="4" id="KW-0521">NADP</keyword>
<accession>K2MNI2</accession>
<dbReference type="InterPro" id="IPR020843">
    <property type="entry name" value="ER"/>
</dbReference>
<dbReference type="InterPro" id="IPR002364">
    <property type="entry name" value="Quin_OxRdtase/zeta-crystal_CS"/>
</dbReference>
<dbReference type="AlphaFoldDB" id="K2MNI2"/>
<comment type="subcellular location">
    <subcellularLocation>
        <location evidence="1">Cytoplasm</location>
    </subcellularLocation>
</comment>
<keyword evidence="5" id="KW-0694">RNA-binding</keyword>
<evidence type="ECO:0000313" key="8">
    <source>
        <dbReference type="EMBL" id="EKF18847.1"/>
    </source>
</evidence>
<dbReference type="GO" id="GO:0005737">
    <property type="term" value="C:cytoplasm"/>
    <property type="evidence" value="ECO:0007669"/>
    <property type="project" value="UniProtKB-SubCell"/>
</dbReference>
<evidence type="ECO:0000256" key="4">
    <source>
        <dbReference type="ARBA" id="ARBA00022857"/>
    </source>
</evidence>
<dbReference type="EMBL" id="AMRM01000010">
    <property type="protein sequence ID" value="EKF18847.1"/>
    <property type="molecule type" value="Genomic_DNA"/>
</dbReference>
<reference evidence="8 9" key="1">
    <citation type="journal article" date="2012" name="J. Bacteriol.">
        <title>Genome Sequence of Nitratireductor pacificus Type Strain pht-3B.</title>
        <authorList>
            <person name="Lai Q."/>
            <person name="Li G."/>
            <person name="Shao Z."/>
        </authorList>
    </citation>
    <scope>NUCLEOTIDE SEQUENCE [LARGE SCALE GENOMIC DNA]</scope>
    <source>
        <strain evidence="9">pht-3B</strain>
    </source>
</reference>
<dbReference type="GO" id="GO:0003723">
    <property type="term" value="F:RNA binding"/>
    <property type="evidence" value="ECO:0007669"/>
    <property type="project" value="UniProtKB-KW"/>
</dbReference>
<evidence type="ECO:0000256" key="1">
    <source>
        <dbReference type="ARBA" id="ARBA00004496"/>
    </source>
</evidence>
<dbReference type="InterPro" id="IPR011032">
    <property type="entry name" value="GroES-like_sf"/>
</dbReference>
<dbReference type="PROSITE" id="PS01162">
    <property type="entry name" value="QOR_ZETA_CRYSTAL"/>
    <property type="match status" value="1"/>
</dbReference>
<evidence type="ECO:0000256" key="3">
    <source>
        <dbReference type="ARBA" id="ARBA00022490"/>
    </source>
</evidence>
<dbReference type="PANTHER" id="PTHR44154">
    <property type="entry name" value="QUINONE OXIDOREDUCTASE"/>
    <property type="match status" value="1"/>
</dbReference>
<feature type="domain" description="Enoyl reductase (ER)" evidence="7">
    <location>
        <begin position="10"/>
        <end position="332"/>
    </location>
</feature>